<accession>A0A2S8FJE8</accession>
<reference evidence="1 2" key="1">
    <citation type="submission" date="2018-02" db="EMBL/GenBank/DDBJ databases">
        <title>Comparative genomes isolates from brazilian mangrove.</title>
        <authorList>
            <person name="Araujo J.E."/>
            <person name="Taketani R.G."/>
            <person name="Silva M.C.P."/>
            <person name="Loureco M.V."/>
            <person name="Andreote F.D."/>
        </authorList>
    </citation>
    <scope>NUCLEOTIDE SEQUENCE [LARGE SCALE GENOMIC DNA]</scope>
    <source>
        <strain evidence="1 2">Hex-1 MGV</strain>
    </source>
</reference>
<organism evidence="1 2">
    <name type="scientific">Blastopirellula marina</name>
    <dbReference type="NCBI Taxonomy" id="124"/>
    <lineage>
        <taxon>Bacteria</taxon>
        <taxon>Pseudomonadati</taxon>
        <taxon>Planctomycetota</taxon>
        <taxon>Planctomycetia</taxon>
        <taxon>Pirellulales</taxon>
        <taxon>Pirellulaceae</taxon>
        <taxon>Blastopirellula</taxon>
    </lineage>
</organism>
<dbReference type="EMBL" id="PUHY01000012">
    <property type="protein sequence ID" value="PQO32286.1"/>
    <property type="molecule type" value="Genomic_DNA"/>
</dbReference>
<protein>
    <submittedName>
        <fullName evidence="1">Uncharacterized protein</fullName>
    </submittedName>
</protein>
<sequence length="75" mass="8493">MEREIKCPDCAVRMIKGFVPDRSNHGAYQDRWISGDATFWSCGIHAIGIENGDLIDTFRCPNCGLLRSFAFLGRR</sequence>
<dbReference type="Proteomes" id="UP000238322">
    <property type="component" value="Unassembled WGS sequence"/>
</dbReference>
<name>A0A2S8FJE8_9BACT</name>
<evidence type="ECO:0000313" key="2">
    <source>
        <dbReference type="Proteomes" id="UP000238322"/>
    </source>
</evidence>
<comment type="caution">
    <text evidence="1">The sequence shown here is derived from an EMBL/GenBank/DDBJ whole genome shotgun (WGS) entry which is preliminary data.</text>
</comment>
<dbReference type="AlphaFoldDB" id="A0A2S8FJE8"/>
<gene>
    <name evidence="1" type="ORF">C5Y83_18840</name>
</gene>
<evidence type="ECO:0000313" key="1">
    <source>
        <dbReference type="EMBL" id="PQO32286.1"/>
    </source>
</evidence>
<proteinExistence type="predicted"/>